<keyword evidence="4" id="KW-1133">Transmembrane helix</keyword>
<dbReference type="InParanoid" id="A0A7M7P0H4"/>
<evidence type="ECO:0000256" key="1">
    <source>
        <dbReference type="ARBA" id="ARBA00006484"/>
    </source>
</evidence>
<dbReference type="CDD" id="cd05374">
    <property type="entry name" value="17beta-HSD-like_SDR_c"/>
    <property type="match status" value="1"/>
</dbReference>
<feature type="transmembrane region" description="Helical" evidence="4">
    <location>
        <begin position="20"/>
        <end position="40"/>
    </location>
</feature>
<dbReference type="InterPro" id="IPR002347">
    <property type="entry name" value="SDR_fam"/>
</dbReference>
<dbReference type="KEGG" id="spu:115918734"/>
<dbReference type="GO" id="GO:0005829">
    <property type="term" value="C:cytosol"/>
    <property type="evidence" value="ECO:0000318"/>
    <property type="project" value="GO_Central"/>
</dbReference>
<dbReference type="RefSeq" id="XP_030844474.1">
    <property type="nucleotide sequence ID" value="XM_030988614.1"/>
</dbReference>
<keyword evidence="4" id="KW-0472">Membrane</keyword>
<dbReference type="PRINTS" id="PR00080">
    <property type="entry name" value="SDRFAMILY"/>
</dbReference>
<organism evidence="5 6">
    <name type="scientific">Strongylocentrotus purpuratus</name>
    <name type="common">Purple sea urchin</name>
    <dbReference type="NCBI Taxonomy" id="7668"/>
    <lineage>
        <taxon>Eukaryota</taxon>
        <taxon>Metazoa</taxon>
        <taxon>Echinodermata</taxon>
        <taxon>Eleutherozoa</taxon>
        <taxon>Echinozoa</taxon>
        <taxon>Echinoidea</taxon>
        <taxon>Euechinoidea</taxon>
        <taxon>Echinacea</taxon>
        <taxon>Camarodonta</taxon>
        <taxon>Echinidea</taxon>
        <taxon>Strongylocentrotidae</taxon>
        <taxon>Strongylocentrotus</taxon>
    </lineage>
</organism>
<keyword evidence="4" id="KW-0812">Transmembrane</keyword>
<dbReference type="AlphaFoldDB" id="A0A7M7P0H4"/>
<dbReference type="InterPro" id="IPR036291">
    <property type="entry name" value="NAD(P)-bd_dom_sf"/>
</dbReference>
<evidence type="ECO:0000313" key="6">
    <source>
        <dbReference type="Proteomes" id="UP000007110"/>
    </source>
</evidence>
<dbReference type="Proteomes" id="UP000007110">
    <property type="component" value="Unassembled WGS sequence"/>
</dbReference>
<evidence type="ECO:0000313" key="5">
    <source>
        <dbReference type="EnsemblMetazoa" id="XP_030844474"/>
    </source>
</evidence>
<dbReference type="Gene3D" id="3.40.50.720">
    <property type="entry name" value="NAD(P)-binding Rossmann-like Domain"/>
    <property type="match status" value="1"/>
</dbReference>
<dbReference type="GO" id="GO:0016491">
    <property type="term" value="F:oxidoreductase activity"/>
    <property type="evidence" value="ECO:0000318"/>
    <property type="project" value="GO_Central"/>
</dbReference>
<comment type="similarity">
    <text evidence="1 3">Belongs to the short-chain dehydrogenases/reductases (SDR) family.</text>
</comment>
<evidence type="ECO:0000256" key="4">
    <source>
        <dbReference type="SAM" id="Phobius"/>
    </source>
</evidence>
<protein>
    <submittedName>
        <fullName evidence="5">Uncharacterized protein</fullName>
    </submittedName>
</protein>
<accession>A0A7M7P0H4</accession>
<sequence length="299" mass="33071">QSILEADRQRNSILNTMAPLVVLISGCSTGIGLALAVRLAQDPDKKYLVYATMRNLAKKEGLEKAASDALDKTLFVRQLDVTVDDQVKSIFEFIMEKHGRVDVLINNAGFGFFGPLEAMSMEKAKNMFDTNYFGTVRLIRAALPIMKKQKSGRIVNISSMVGHLAVPYMDMYNASKFAMEGLSESLLPQLKNFGISISTVQPGPVTTNFGKALAANASTEEDNKDVSEETVKQMTAFRLLLSKPDLFTAQETGPVIDVIVECVQAEKPKLRYPTSENVRSWVAKRYREEGVTGLESLFE</sequence>
<dbReference type="OMA" id="KEDHCDV"/>
<dbReference type="OrthoDB" id="47007at2759"/>
<name>A0A7M7P0H4_STRPU</name>
<dbReference type="Pfam" id="PF00106">
    <property type="entry name" value="adh_short"/>
    <property type="match status" value="1"/>
</dbReference>
<dbReference type="PANTHER" id="PTHR43391:SF96">
    <property type="match status" value="1"/>
</dbReference>
<reference evidence="5" key="2">
    <citation type="submission" date="2021-01" db="UniProtKB">
        <authorList>
            <consortium name="EnsemblMetazoa"/>
        </authorList>
    </citation>
    <scope>IDENTIFICATION</scope>
</reference>
<dbReference type="EnsemblMetazoa" id="XM_030988614">
    <property type="protein sequence ID" value="XP_030844474"/>
    <property type="gene ID" value="LOC115918734"/>
</dbReference>
<dbReference type="PRINTS" id="PR00081">
    <property type="entry name" value="GDHRDH"/>
</dbReference>
<dbReference type="SUPFAM" id="SSF51735">
    <property type="entry name" value="NAD(P)-binding Rossmann-fold domains"/>
    <property type="match status" value="1"/>
</dbReference>
<dbReference type="GeneID" id="115918734"/>
<keyword evidence="6" id="KW-1185">Reference proteome</keyword>
<keyword evidence="2" id="KW-0560">Oxidoreductase</keyword>
<dbReference type="PANTHER" id="PTHR43391">
    <property type="entry name" value="RETINOL DEHYDROGENASE-RELATED"/>
    <property type="match status" value="1"/>
</dbReference>
<proteinExistence type="inferred from homology"/>
<reference evidence="6" key="1">
    <citation type="submission" date="2015-02" db="EMBL/GenBank/DDBJ databases">
        <title>Genome sequencing for Strongylocentrotus purpuratus.</title>
        <authorList>
            <person name="Murali S."/>
            <person name="Liu Y."/>
            <person name="Vee V."/>
            <person name="English A."/>
            <person name="Wang M."/>
            <person name="Skinner E."/>
            <person name="Han Y."/>
            <person name="Muzny D.M."/>
            <person name="Worley K.C."/>
            <person name="Gibbs R.A."/>
        </authorList>
    </citation>
    <scope>NUCLEOTIDE SEQUENCE</scope>
</reference>
<evidence type="ECO:0000256" key="3">
    <source>
        <dbReference type="RuleBase" id="RU000363"/>
    </source>
</evidence>
<evidence type="ECO:0000256" key="2">
    <source>
        <dbReference type="ARBA" id="ARBA00023002"/>
    </source>
</evidence>